<evidence type="ECO:0000256" key="2">
    <source>
        <dbReference type="ARBA" id="ARBA00022679"/>
    </source>
</evidence>
<dbReference type="EMBL" id="JQ844213">
    <property type="protein sequence ID" value="AGS52818.1"/>
    <property type="molecule type" value="Genomic_DNA"/>
</dbReference>
<dbReference type="InterPro" id="IPR029063">
    <property type="entry name" value="SAM-dependent_MTases_sf"/>
</dbReference>
<dbReference type="PROSITE" id="PS51683">
    <property type="entry name" value="SAM_OMT_II"/>
    <property type="match status" value="1"/>
</dbReference>
<dbReference type="InterPro" id="IPR016461">
    <property type="entry name" value="COMT-like"/>
</dbReference>
<dbReference type="InterPro" id="IPR012967">
    <property type="entry name" value="COMT_dimerisation"/>
</dbReference>
<name>A0A806JZX1_9BACT</name>
<feature type="active site" description="Proton acceptor" evidence="4">
    <location>
        <position position="247"/>
    </location>
</feature>
<proteinExistence type="predicted"/>
<accession>A0A806JZX1</accession>
<keyword evidence="3" id="KW-0949">S-adenosyl-L-methionine</keyword>
<sequence>MTNENSPERILKLVNAFMESRILLSAAELNLFTLLQKEPLSAREIADRVNGEAEEAGDARAVSALLDATAALGFLRKQGETYFCEPDVARLLADDSPVTVRPMALHMAFVWHKWSQLTSIAKGAPESNQSNQQAEFLYSPKNLEAFIGAMHAVGAPLAGEVAADIDTENAESFIDIGGGSGTYTMAFLRKAPAMKATLFDLPEVVEMARTRLAREGFLDRVTLVPGSFYSDELPGEHDLALLSAIIHSNSLEENLDLYRKAFHALRPGGRLLIRDHVMEPDRTHPVAGAIFAINMLVETQSGGCYTYAEIETGLREAGFTGIRMLRRGERMDAVVEARRPQK</sequence>
<reference evidence="7" key="1">
    <citation type="submission" date="2012-03" db="EMBL/GenBank/DDBJ databases">
        <title>Functional metagenomics reveals considerable lignocellulase gene clusters in the gut microbiome of a wood-feeding higher termite.</title>
        <authorList>
            <person name="Liu N."/>
        </authorList>
    </citation>
    <scope>NUCLEOTIDE SEQUENCE</scope>
</reference>
<dbReference type="InterPro" id="IPR001077">
    <property type="entry name" value="COMT_C"/>
</dbReference>
<dbReference type="Pfam" id="PF08100">
    <property type="entry name" value="Dimerisation"/>
    <property type="match status" value="1"/>
</dbReference>
<evidence type="ECO:0000256" key="3">
    <source>
        <dbReference type="ARBA" id="ARBA00022691"/>
    </source>
</evidence>
<dbReference type="Gene3D" id="3.40.50.150">
    <property type="entry name" value="Vaccinia Virus protein VP39"/>
    <property type="match status" value="1"/>
</dbReference>
<evidence type="ECO:0000256" key="4">
    <source>
        <dbReference type="PIRSR" id="PIRSR005739-1"/>
    </source>
</evidence>
<dbReference type="GO" id="GO:0032259">
    <property type="term" value="P:methylation"/>
    <property type="evidence" value="ECO:0007669"/>
    <property type="project" value="UniProtKB-KW"/>
</dbReference>
<evidence type="ECO:0000259" key="6">
    <source>
        <dbReference type="Pfam" id="PF08100"/>
    </source>
</evidence>
<feature type="domain" description="O-methyltransferase dimerisation" evidence="6">
    <location>
        <begin position="12"/>
        <end position="93"/>
    </location>
</feature>
<dbReference type="PIRSF" id="PIRSF005739">
    <property type="entry name" value="O-mtase"/>
    <property type="match status" value="1"/>
</dbReference>
<organism evidence="7">
    <name type="scientific">uncultured bacterium contig00009</name>
    <dbReference type="NCBI Taxonomy" id="1181501"/>
    <lineage>
        <taxon>Bacteria</taxon>
        <taxon>environmental samples</taxon>
    </lineage>
</organism>
<keyword evidence="2 7" id="KW-0808">Transferase</keyword>
<dbReference type="AlphaFoldDB" id="A0A806JZX1"/>
<dbReference type="Pfam" id="PF00891">
    <property type="entry name" value="Methyltransf_2"/>
    <property type="match status" value="1"/>
</dbReference>
<dbReference type="CDD" id="cd02440">
    <property type="entry name" value="AdoMet_MTases"/>
    <property type="match status" value="1"/>
</dbReference>
<protein>
    <submittedName>
        <fullName evidence="7">O-methyltransferase, family 2</fullName>
    </submittedName>
</protein>
<feature type="domain" description="O-methyltransferase C-terminal" evidence="5">
    <location>
        <begin position="150"/>
        <end position="319"/>
    </location>
</feature>
<evidence type="ECO:0000256" key="1">
    <source>
        <dbReference type="ARBA" id="ARBA00022603"/>
    </source>
</evidence>
<dbReference type="GO" id="GO:0046983">
    <property type="term" value="F:protein dimerization activity"/>
    <property type="evidence" value="ECO:0007669"/>
    <property type="project" value="InterPro"/>
</dbReference>
<evidence type="ECO:0000313" key="7">
    <source>
        <dbReference type="EMBL" id="AGS52818.1"/>
    </source>
</evidence>
<evidence type="ECO:0000259" key="5">
    <source>
        <dbReference type="Pfam" id="PF00891"/>
    </source>
</evidence>
<dbReference type="InterPro" id="IPR036388">
    <property type="entry name" value="WH-like_DNA-bd_sf"/>
</dbReference>
<dbReference type="PANTHER" id="PTHR43712:SF2">
    <property type="entry name" value="O-METHYLTRANSFERASE CICE"/>
    <property type="match status" value="1"/>
</dbReference>
<dbReference type="InterPro" id="IPR036390">
    <property type="entry name" value="WH_DNA-bd_sf"/>
</dbReference>
<dbReference type="PANTHER" id="PTHR43712">
    <property type="entry name" value="PUTATIVE (AFU_ORTHOLOGUE AFUA_4G14580)-RELATED"/>
    <property type="match status" value="1"/>
</dbReference>
<dbReference type="Gene3D" id="1.10.10.10">
    <property type="entry name" value="Winged helix-like DNA-binding domain superfamily/Winged helix DNA-binding domain"/>
    <property type="match status" value="1"/>
</dbReference>
<dbReference type="GO" id="GO:0008171">
    <property type="term" value="F:O-methyltransferase activity"/>
    <property type="evidence" value="ECO:0007669"/>
    <property type="project" value="InterPro"/>
</dbReference>
<keyword evidence="1 7" id="KW-0489">Methyltransferase</keyword>
<dbReference type="SUPFAM" id="SSF46785">
    <property type="entry name" value="Winged helix' DNA-binding domain"/>
    <property type="match status" value="1"/>
</dbReference>
<dbReference type="SUPFAM" id="SSF53335">
    <property type="entry name" value="S-adenosyl-L-methionine-dependent methyltransferases"/>
    <property type="match status" value="1"/>
</dbReference>